<name>A0A811V771_CERCA</name>
<keyword evidence="3" id="KW-1185">Reference proteome</keyword>
<evidence type="ECO:0000313" key="3">
    <source>
        <dbReference type="Proteomes" id="UP000606786"/>
    </source>
</evidence>
<comment type="caution">
    <text evidence="2">The sequence shown here is derived from an EMBL/GenBank/DDBJ whole genome shotgun (WGS) entry which is preliminary data.</text>
</comment>
<keyword evidence="1" id="KW-0812">Transmembrane</keyword>
<dbReference type="EMBL" id="CAJHJT010000034">
    <property type="protein sequence ID" value="CAD7005677.1"/>
    <property type="molecule type" value="Genomic_DNA"/>
</dbReference>
<proteinExistence type="predicted"/>
<dbReference type="Proteomes" id="UP000606786">
    <property type="component" value="Unassembled WGS sequence"/>
</dbReference>
<keyword evidence="1" id="KW-1133">Transmembrane helix</keyword>
<evidence type="ECO:0000256" key="1">
    <source>
        <dbReference type="SAM" id="Phobius"/>
    </source>
</evidence>
<accession>A0A811V771</accession>
<sequence length="69" mass="7800">MIPTKKLNNDVEMPMIGFGTWRHCLHCLLLLYFLVAVNTLQLFISGSHIGCGCSCIAFIAFSFYIFLLL</sequence>
<feature type="transmembrane region" description="Helical" evidence="1">
    <location>
        <begin position="49"/>
        <end position="67"/>
    </location>
</feature>
<protein>
    <submittedName>
        <fullName evidence="2">(Mediterranean fruit fly) hypothetical protein</fullName>
    </submittedName>
</protein>
<feature type="transmembrane region" description="Helical" evidence="1">
    <location>
        <begin position="20"/>
        <end position="37"/>
    </location>
</feature>
<keyword evidence="1" id="KW-0472">Membrane</keyword>
<reference evidence="2" key="1">
    <citation type="submission" date="2020-11" db="EMBL/GenBank/DDBJ databases">
        <authorList>
            <person name="Whitehead M."/>
        </authorList>
    </citation>
    <scope>NUCLEOTIDE SEQUENCE</scope>
    <source>
        <strain evidence="2">EGII</strain>
    </source>
</reference>
<evidence type="ECO:0000313" key="2">
    <source>
        <dbReference type="EMBL" id="CAD7005677.1"/>
    </source>
</evidence>
<dbReference type="AlphaFoldDB" id="A0A811V771"/>
<organism evidence="2 3">
    <name type="scientific">Ceratitis capitata</name>
    <name type="common">Mediterranean fruit fly</name>
    <name type="synonym">Tephritis capitata</name>
    <dbReference type="NCBI Taxonomy" id="7213"/>
    <lineage>
        <taxon>Eukaryota</taxon>
        <taxon>Metazoa</taxon>
        <taxon>Ecdysozoa</taxon>
        <taxon>Arthropoda</taxon>
        <taxon>Hexapoda</taxon>
        <taxon>Insecta</taxon>
        <taxon>Pterygota</taxon>
        <taxon>Neoptera</taxon>
        <taxon>Endopterygota</taxon>
        <taxon>Diptera</taxon>
        <taxon>Brachycera</taxon>
        <taxon>Muscomorpha</taxon>
        <taxon>Tephritoidea</taxon>
        <taxon>Tephritidae</taxon>
        <taxon>Ceratitis</taxon>
        <taxon>Ceratitis</taxon>
    </lineage>
</organism>
<gene>
    <name evidence="2" type="ORF">CCAP1982_LOCUS14030</name>
</gene>